<feature type="transmembrane region" description="Helical" evidence="6">
    <location>
        <begin position="668"/>
        <end position="692"/>
    </location>
</feature>
<organism evidence="9 10">
    <name type="scientific">Marinobacter nauticus</name>
    <name type="common">Marinobacter hydrocarbonoclasticus</name>
    <name type="synonym">Marinobacter aquaeolei</name>
    <dbReference type="NCBI Taxonomy" id="2743"/>
    <lineage>
        <taxon>Bacteria</taxon>
        <taxon>Pseudomonadati</taxon>
        <taxon>Pseudomonadota</taxon>
        <taxon>Gammaproteobacteria</taxon>
        <taxon>Pseudomonadales</taxon>
        <taxon>Marinobacteraceae</taxon>
        <taxon>Marinobacter</taxon>
    </lineage>
</organism>
<feature type="domain" description="ABC3 transporter permease C-terminal" evidence="7">
    <location>
        <begin position="621"/>
        <end position="737"/>
    </location>
</feature>
<keyword evidence="2" id="KW-1003">Cell membrane</keyword>
<reference evidence="9 10" key="1">
    <citation type="submission" date="2018-07" db="EMBL/GenBank/DDBJ databases">
        <title>Freshwater and sediment microbial communities from various areas in North America, analyzing microbe dynamics in response to fracking.</title>
        <authorList>
            <person name="Lamendella R."/>
        </authorList>
    </citation>
    <scope>NUCLEOTIDE SEQUENCE [LARGE SCALE GENOMIC DNA]</scope>
    <source>
        <strain evidence="9 10">114E</strain>
        <strain evidence="8 11">114E_o</strain>
    </source>
</reference>
<dbReference type="Proteomes" id="UP000253065">
    <property type="component" value="Unassembled WGS sequence"/>
</dbReference>
<dbReference type="PANTHER" id="PTHR30287:SF2">
    <property type="entry name" value="BLL1001 PROTEIN"/>
    <property type="match status" value="1"/>
</dbReference>
<comment type="subcellular location">
    <subcellularLocation>
        <location evidence="1">Cell membrane</location>
        <topology evidence="1">Multi-pass membrane protein</topology>
    </subcellularLocation>
</comment>
<feature type="transmembrane region" description="Helical" evidence="6">
    <location>
        <begin position="279"/>
        <end position="298"/>
    </location>
</feature>
<dbReference type="GO" id="GO:0005886">
    <property type="term" value="C:plasma membrane"/>
    <property type="evidence" value="ECO:0007669"/>
    <property type="project" value="UniProtKB-SubCell"/>
</dbReference>
<feature type="transmembrane region" description="Helical" evidence="6">
    <location>
        <begin position="227"/>
        <end position="247"/>
    </location>
</feature>
<feature type="transmembrane region" description="Helical" evidence="6">
    <location>
        <begin position="334"/>
        <end position="361"/>
    </location>
</feature>
<keyword evidence="4 6" id="KW-1133">Transmembrane helix</keyword>
<evidence type="ECO:0000259" key="7">
    <source>
        <dbReference type="Pfam" id="PF02687"/>
    </source>
</evidence>
<feature type="domain" description="ABC3 transporter permease C-terminal" evidence="7">
    <location>
        <begin position="185"/>
        <end position="296"/>
    </location>
</feature>
<keyword evidence="3 6" id="KW-0812">Transmembrane</keyword>
<feature type="transmembrane region" description="Helical" evidence="6">
    <location>
        <begin position="310"/>
        <end position="328"/>
    </location>
</feature>
<sequence>MSPRIALFSHYRRHPLQLAALAAMILLATALWTGIHHLTSQARASLEQSESAVAERQQVVREDGQPVSVQDFVTLRRQGLCVMPWLEVPVPGRGRLVGIDPLAAHCFAEPEHTPAPWQGELDGKPFVDISEAAAQASAEASALVLLVSQADGQTPPPAGYRYQAFAVAPDTAELGDSFLLNLDALGALVLLITSLLLRSVFLLGLAQRRESLALLYRYGVNRSQLSRLLLVENLLLALVCILPGVWLGRALSLVLADGFGQALEGLFDRPLYAGGGEDWWLPTLTMVAVIVAACLAGVRDSSGSLLTRVQPAFFAVLLALGLAVSLWAPTLIWLFLAVALVFLAAGWLAPLAIAGVVRWLARNTGDPLIRWRLQEVAVLVRRLALPLVALQFALALVLAVHALVTTFEDTFDQWLGQRLEADYYIEVPQGADITAAVSWLAAKPELVSPELWHQVIRGRASVQAASGREPVPVDVFALGPVSHLVQNWRLLAQTETPWQALARGEGLMVNEQLARRQQLAVGDRLIVRLGARRLQAPVLAVYPDYGRPSGEVLVPASLLPEDFEARFRSLSISAGIEEIKVVEAQLARLWHTPQLTVRDNQAIRTLATDVFDQTFLLTRAMTTLTLILAAAALLLMVWVFLSTRAWYFRLLIVWGMPQRQAATQLTRVSLALIFAVLVCALPLGVWLTWILVQRINPLAFGWSLPMAVYPGFWIELAVLALIIGLSIALLMRLQLRRPASAPESAHGLQGGER</sequence>
<dbReference type="PANTHER" id="PTHR30287">
    <property type="entry name" value="MEMBRANE COMPONENT OF PREDICTED ABC SUPERFAMILY METABOLITE UPTAKE TRANSPORTER"/>
    <property type="match status" value="1"/>
</dbReference>
<dbReference type="Proteomes" id="UP000252795">
    <property type="component" value="Unassembled WGS sequence"/>
</dbReference>
<evidence type="ECO:0000256" key="3">
    <source>
        <dbReference type="ARBA" id="ARBA00022692"/>
    </source>
</evidence>
<feature type="transmembrane region" description="Helical" evidence="6">
    <location>
        <begin position="712"/>
        <end position="731"/>
    </location>
</feature>
<dbReference type="RefSeq" id="WP_113879558.1">
    <property type="nucleotide sequence ID" value="NZ_QNSA01000004.1"/>
</dbReference>
<evidence type="ECO:0000256" key="2">
    <source>
        <dbReference type="ARBA" id="ARBA00022475"/>
    </source>
</evidence>
<evidence type="ECO:0000313" key="9">
    <source>
        <dbReference type="EMBL" id="RCW35591.1"/>
    </source>
</evidence>
<name>A0A368V9C6_MARNT</name>
<dbReference type="EMBL" id="QPJB01000004">
    <property type="protein sequence ID" value="RCW35591.1"/>
    <property type="molecule type" value="Genomic_DNA"/>
</dbReference>
<proteinExistence type="predicted"/>
<dbReference type="InterPro" id="IPR003838">
    <property type="entry name" value="ABC3_permease_C"/>
</dbReference>
<gene>
    <name evidence="9" type="ORF">DET51_104209</name>
    <name evidence="8" type="ORF">DET64_104209</name>
</gene>
<keyword evidence="11" id="KW-1185">Reference proteome</keyword>
<evidence type="ECO:0000256" key="5">
    <source>
        <dbReference type="ARBA" id="ARBA00023136"/>
    </source>
</evidence>
<dbReference type="EMBL" id="QNSA01000004">
    <property type="protein sequence ID" value="RBP75060.1"/>
    <property type="molecule type" value="Genomic_DNA"/>
</dbReference>
<dbReference type="Pfam" id="PF02687">
    <property type="entry name" value="FtsX"/>
    <property type="match status" value="2"/>
</dbReference>
<evidence type="ECO:0000256" key="6">
    <source>
        <dbReference type="SAM" id="Phobius"/>
    </source>
</evidence>
<accession>A0A368V9C6</accession>
<dbReference type="InterPro" id="IPR038766">
    <property type="entry name" value="Membrane_comp_ABC_pdt"/>
</dbReference>
<evidence type="ECO:0000313" key="10">
    <source>
        <dbReference type="Proteomes" id="UP000252795"/>
    </source>
</evidence>
<comment type="caution">
    <text evidence="9">The sequence shown here is derived from an EMBL/GenBank/DDBJ whole genome shotgun (WGS) entry which is preliminary data.</text>
</comment>
<protein>
    <submittedName>
        <fullName evidence="8 9">ABC transport system permease protein</fullName>
    </submittedName>
</protein>
<keyword evidence="5 6" id="KW-0472">Membrane</keyword>
<evidence type="ECO:0000256" key="1">
    <source>
        <dbReference type="ARBA" id="ARBA00004651"/>
    </source>
</evidence>
<evidence type="ECO:0000256" key="4">
    <source>
        <dbReference type="ARBA" id="ARBA00022989"/>
    </source>
</evidence>
<dbReference type="AlphaFoldDB" id="A0A368V9C6"/>
<feature type="transmembrane region" description="Helical" evidence="6">
    <location>
        <begin position="624"/>
        <end position="647"/>
    </location>
</feature>
<evidence type="ECO:0000313" key="8">
    <source>
        <dbReference type="EMBL" id="RBP75060.1"/>
    </source>
</evidence>
<evidence type="ECO:0000313" key="11">
    <source>
        <dbReference type="Proteomes" id="UP000253065"/>
    </source>
</evidence>
<feature type="transmembrane region" description="Helical" evidence="6">
    <location>
        <begin position="184"/>
        <end position="206"/>
    </location>
</feature>
<feature type="transmembrane region" description="Helical" evidence="6">
    <location>
        <begin position="382"/>
        <end position="404"/>
    </location>
</feature>